<keyword evidence="3" id="KW-1185">Reference proteome</keyword>
<evidence type="ECO:0000313" key="3">
    <source>
        <dbReference type="Proteomes" id="UP000193391"/>
    </source>
</evidence>
<dbReference type="AlphaFoldDB" id="A0A1Y2L0T9"/>
<keyword evidence="1" id="KW-0812">Transmembrane</keyword>
<dbReference type="EMBL" id="JFKA01000006">
    <property type="protein sequence ID" value="OSQ37427.1"/>
    <property type="molecule type" value="Genomic_DNA"/>
</dbReference>
<protein>
    <submittedName>
        <fullName evidence="2">Uncharacterized protein</fullName>
    </submittedName>
</protein>
<comment type="caution">
    <text evidence="2">The sequence shown here is derived from an EMBL/GenBank/DDBJ whole genome shotgun (WGS) entry which is preliminary data.</text>
</comment>
<dbReference type="Proteomes" id="UP000193391">
    <property type="component" value="Unassembled WGS sequence"/>
</dbReference>
<evidence type="ECO:0000313" key="2">
    <source>
        <dbReference type="EMBL" id="OSQ37427.1"/>
    </source>
</evidence>
<evidence type="ECO:0000256" key="1">
    <source>
        <dbReference type="SAM" id="Phobius"/>
    </source>
</evidence>
<name>A0A1Y2L0T9_9PROT</name>
<organism evidence="2 3">
    <name type="scientific">Thalassospira mesophila</name>
    <dbReference type="NCBI Taxonomy" id="1293891"/>
    <lineage>
        <taxon>Bacteria</taxon>
        <taxon>Pseudomonadati</taxon>
        <taxon>Pseudomonadota</taxon>
        <taxon>Alphaproteobacteria</taxon>
        <taxon>Rhodospirillales</taxon>
        <taxon>Thalassospiraceae</taxon>
        <taxon>Thalassospira</taxon>
    </lineage>
</organism>
<sequence length="156" mass="17473">MDAFSVIAGNIISFLALILSGYATVKTVSFNRAQQKLLKNQEFLSTVDMKKAMEYMRKINKADVIATVEKQISGKYVILISNDGSAAAKDVNISFPDGDAPVPMNAINSKFPLETLYKSQSVELSVFLAMDAKRKHRLNVTWEDEELNEKEIFLTF</sequence>
<feature type="transmembrane region" description="Helical" evidence="1">
    <location>
        <begin position="6"/>
        <end position="25"/>
    </location>
</feature>
<reference evidence="2 3" key="1">
    <citation type="submission" date="2014-03" db="EMBL/GenBank/DDBJ databases">
        <title>The draft genome sequence of Thalassospira mesophila JCM 18969.</title>
        <authorList>
            <person name="Lai Q."/>
            <person name="Shao Z."/>
        </authorList>
    </citation>
    <scope>NUCLEOTIDE SEQUENCE [LARGE SCALE GENOMIC DNA]</scope>
    <source>
        <strain evidence="2 3">JCM 18969</strain>
    </source>
</reference>
<keyword evidence="1" id="KW-0472">Membrane</keyword>
<accession>A0A1Y2L0T9</accession>
<proteinExistence type="predicted"/>
<keyword evidence="1" id="KW-1133">Transmembrane helix</keyword>
<gene>
    <name evidence="2" type="ORF">TMES_14540</name>
</gene>